<organism evidence="1">
    <name type="scientific">marine metagenome</name>
    <dbReference type="NCBI Taxonomy" id="408172"/>
    <lineage>
        <taxon>unclassified sequences</taxon>
        <taxon>metagenomes</taxon>
        <taxon>ecological metagenomes</taxon>
    </lineage>
</organism>
<feature type="non-terminal residue" evidence="1">
    <location>
        <position position="92"/>
    </location>
</feature>
<evidence type="ECO:0000313" key="1">
    <source>
        <dbReference type="EMBL" id="SVD41873.1"/>
    </source>
</evidence>
<name>A0A382V5V5_9ZZZZ</name>
<dbReference type="AlphaFoldDB" id="A0A382V5V5"/>
<reference evidence="1" key="1">
    <citation type="submission" date="2018-05" db="EMBL/GenBank/DDBJ databases">
        <authorList>
            <person name="Lanie J.A."/>
            <person name="Ng W.-L."/>
            <person name="Kazmierczak K.M."/>
            <person name="Andrzejewski T.M."/>
            <person name="Davidsen T.M."/>
            <person name="Wayne K.J."/>
            <person name="Tettelin H."/>
            <person name="Glass J.I."/>
            <person name="Rusch D."/>
            <person name="Podicherti R."/>
            <person name="Tsui H.-C.T."/>
            <person name="Winkler M.E."/>
        </authorList>
    </citation>
    <scope>NUCLEOTIDE SEQUENCE</scope>
</reference>
<sequence>MNIKILDISNIRTVTKPWGYEKWISDGAPDFKYVLKEIFYRSPFRTSIQVHKFKEETHYVLSGRGTLFYSQEIFDAEKYEKGDYTQDEVKKF</sequence>
<dbReference type="SUPFAM" id="SSF51182">
    <property type="entry name" value="RmlC-like cupins"/>
    <property type="match status" value="1"/>
</dbReference>
<dbReference type="InterPro" id="IPR011051">
    <property type="entry name" value="RmlC_Cupin_sf"/>
</dbReference>
<accession>A0A382V5V5</accession>
<dbReference type="EMBL" id="UINC01149412">
    <property type="protein sequence ID" value="SVD41873.1"/>
    <property type="molecule type" value="Genomic_DNA"/>
</dbReference>
<proteinExistence type="predicted"/>
<dbReference type="Gene3D" id="2.60.120.10">
    <property type="entry name" value="Jelly Rolls"/>
    <property type="match status" value="1"/>
</dbReference>
<dbReference type="InterPro" id="IPR014710">
    <property type="entry name" value="RmlC-like_jellyroll"/>
</dbReference>
<evidence type="ECO:0008006" key="2">
    <source>
        <dbReference type="Google" id="ProtNLM"/>
    </source>
</evidence>
<protein>
    <recommendedName>
        <fullName evidence="2">Mannose-6-phosphate isomerase type II C-terminal domain-containing protein</fullName>
    </recommendedName>
</protein>
<gene>
    <name evidence="1" type="ORF">METZ01_LOCUS394727</name>
</gene>